<keyword evidence="2" id="KW-0812">Transmembrane</keyword>
<proteinExistence type="predicted"/>
<name>A0ABY5ZJ87_9ACTN</name>
<sequence length="494" mass="51453">MGHVPHAKAVTTATPLNNRVAAGLVFLSSGAVLVLEVAGLRLVGPYVGVTLETSSAVIGVALGAIAYGAWTGGWLADRRLDPAKLLSPLLLLGALATAATLPIVRIAGEWLRGTDPTSVLLLAMLALFVPAALLSAVTPVVVKLQLGDLAHTGRVVGRLSSVGTLGAITATLGTGFVLVATAPTSGILFGLAGVLALAGFGLMGYWRKRAPAVTALAVIAAGVPVAVFAPDPCEVETAYHCASVAVDRHRPSGRTLLLNGAQHSYVDLDDPAHLEYAYTRWIASYVDELPPGRLDALHLGGGGFTLPRYLAAARPGTDSVVLELDAALVALDRQRLGLVTGPELRVVTGDARVNLHREPSGSRDLVIGDAFGHLVVPWHLATRELTEDVRRVLRPGGVYALNVIDGKARRFVRAEVATVASVFAHVALIAPPAALRGETGSNFVVLGSPEPLRPFEAPIDARVLTGDGLRDFIGDAAVLTDDYAPVDQLLTYSP</sequence>
<dbReference type="PANTHER" id="PTHR43317">
    <property type="entry name" value="THERMOSPERMINE SYNTHASE ACAULIS5"/>
    <property type="match status" value="1"/>
</dbReference>
<feature type="transmembrane region" description="Helical" evidence="2">
    <location>
        <begin position="187"/>
        <end position="206"/>
    </location>
</feature>
<keyword evidence="1" id="KW-0620">Polyamine biosynthesis</keyword>
<dbReference type="InterPro" id="IPR036259">
    <property type="entry name" value="MFS_trans_sf"/>
</dbReference>
<evidence type="ECO:0000313" key="4">
    <source>
        <dbReference type="Proteomes" id="UP001058271"/>
    </source>
</evidence>
<dbReference type="SUPFAM" id="SSF103473">
    <property type="entry name" value="MFS general substrate transporter"/>
    <property type="match status" value="1"/>
</dbReference>
<dbReference type="InterPro" id="IPR029063">
    <property type="entry name" value="SAM-dependent_MTases_sf"/>
</dbReference>
<feature type="transmembrane region" description="Helical" evidence="2">
    <location>
        <begin position="20"/>
        <end position="44"/>
    </location>
</feature>
<evidence type="ECO:0000256" key="1">
    <source>
        <dbReference type="ARBA" id="ARBA00023115"/>
    </source>
</evidence>
<dbReference type="SUPFAM" id="SSF53335">
    <property type="entry name" value="S-adenosyl-L-methionine-dependent methyltransferases"/>
    <property type="match status" value="1"/>
</dbReference>
<keyword evidence="4" id="KW-1185">Reference proteome</keyword>
<protein>
    <submittedName>
        <fullName evidence="3">Fused MFS/spermidine synthase</fullName>
    </submittedName>
</protein>
<evidence type="ECO:0000256" key="2">
    <source>
        <dbReference type="SAM" id="Phobius"/>
    </source>
</evidence>
<dbReference type="Proteomes" id="UP001058271">
    <property type="component" value="Chromosome"/>
</dbReference>
<gene>
    <name evidence="3" type="ORF">Drose_37490</name>
</gene>
<feature type="transmembrane region" description="Helical" evidence="2">
    <location>
        <begin position="88"/>
        <end position="107"/>
    </location>
</feature>
<dbReference type="PANTHER" id="PTHR43317:SF1">
    <property type="entry name" value="THERMOSPERMINE SYNTHASE ACAULIS5"/>
    <property type="match status" value="1"/>
</dbReference>
<evidence type="ECO:0000313" key="3">
    <source>
        <dbReference type="EMBL" id="UWZ40818.1"/>
    </source>
</evidence>
<feature type="transmembrane region" description="Helical" evidence="2">
    <location>
        <begin position="119"/>
        <end position="142"/>
    </location>
</feature>
<keyword evidence="2" id="KW-1133">Transmembrane helix</keyword>
<feature type="transmembrane region" description="Helical" evidence="2">
    <location>
        <begin position="56"/>
        <end position="76"/>
    </location>
</feature>
<reference evidence="3" key="1">
    <citation type="submission" date="2021-04" db="EMBL/GenBank/DDBJ databases">
        <title>Biosynthetic gene clusters of Dactylosporangioum roseum.</title>
        <authorList>
            <person name="Hartkoorn R.C."/>
            <person name="Beaudoing E."/>
            <person name="Hot D."/>
            <person name="Moureu S."/>
        </authorList>
    </citation>
    <scope>NUCLEOTIDE SEQUENCE</scope>
    <source>
        <strain evidence="3">NRRL B-16295</strain>
    </source>
</reference>
<feature type="transmembrane region" description="Helical" evidence="2">
    <location>
        <begin position="162"/>
        <end position="181"/>
    </location>
</feature>
<dbReference type="Gene3D" id="3.40.50.150">
    <property type="entry name" value="Vaccinia Virus protein VP39"/>
    <property type="match status" value="1"/>
</dbReference>
<feature type="transmembrane region" description="Helical" evidence="2">
    <location>
        <begin position="213"/>
        <end position="230"/>
    </location>
</feature>
<organism evidence="3 4">
    <name type="scientific">Dactylosporangium roseum</name>
    <dbReference type="NCBI Taxonomy" id="47989"/>
    <lineage>
        <taxon>Bacteria</taxon>
        <taxon>Bacillati</taxon>
        <taxon>Actinomycetota</taxon>
        <taxon>Actinomycetes</taxon>
        <taxon>Micromonosporales</taxon>
        <taxon>Micromonosporaceae</taxon>
        <taxon>Dactylosporangium</taxon>
    </lineage>
</organism>
<accession>A0ABY5ZJ87</accession>
<dbReference type="EMBL" id="CP073721">
    <property type="protein sequence ID" value="UWZ40818.1"/>
    <property type="molecule type" value="Genomic_DNA"/>
</dbReference>
<dbReference type="CDD" id="cd02440">
    <property type="entry name" value="AdoMet_MTases"/>
    <property type="match status" value="1"/>
</dbReference>
<keyword evidence="2" id="KW-0472">Membrane</keyword>
<dbReference type="NCBIfam" id="NF037959">
    <property type="entry name" value="MFS_SpdSyn"/>
    <property type="match status" value="1"/>
</dbReference>